<organism evidence="1">
    <name type="scientific">marine metagenome</name>
    <dbReference type="NCBI Taxonomy" id="408172"/>
    <lineage>
        <taxon>unclassified sequences</taxon>
        <taxon>metagenomes</taxon>
        <taxon>ecological metagenomes</taxon>
    </lineage>
</organism>
<dbReference type="EMBL" id="UINC01144429">
    <property type="protein sequence ID" value="SVD33930.1"/>
    <property type="molecule type" value="Genomic_DNA"/>
</dbReference>
<gene>
    <name evidence="1" type="ORF">METZ01_LOCUS386784</name>
</gene>
<protein>
    <submittedName>
        <fullName evidence="1">Uncharacterized protein</fullName>
    </submittedName>
</protein>
<reference evidence="1" key="1">
    <citation type="submission" date="2018-05" db="EMBL/GenBank/DDBJ databases">
        <authorList>
            <person name="Lanie J.A."/>
            <person name="Ng W.-L."/>
            <person name="Kazmierczak K.M."/>
            <person name="Andrzejewski T.M."/>
            <person name="Davidsen T.M."/>
            <person name="Wayne K.J."/>
            <person name="Tettelin H."/>
            <person name="Glass J.I."/>
            <person name="Rusch D."/>
            <person name="Podicherti R."/>
            <person name="Tsui H.-C.T."/>
            <person name="Winkler M.E."/>
        </authorList>
    </citation>
    <scope>NUCLEOTIDE SEQUENCE</scope>
</reference>
<dbReference type="AlphaFoldDB" id="A0A382UI93"/>
<evidence type="ECO:0000313" key="1">
    <source>
        <dbReference type="EMBL" id="SVD33930.1"/>
    </source>
</evidence>
<name>A0A382UI93_9ZZZZ</name>
<accession>A0A382UI93</accession>
<sequence length="105" mass="11312">MKSNHNTSASRSSVENIQIIQDGQDLTAQVGLIPVVKFSQKQGFASKIEQTLEHQHGPTGIYDTVDMILLPLVGSIAGARSIRAIGTVWNDHVFVPCGRLAKDTG</sequence>
<proteinExistence type="predicted"/>